<keyword evidence="2" id="KW-1185">Reference proteome</keyword>
<proteinExistence type="predicted"/>
<evidence type="ECO:0000313" key="2">
    <source>
        <dbReference type="Proteomes" id="UP001189429"/>
    </source>
</evidence>
<dbReference type="EMBL" id="CAUYUJ010001725">
    <property type="protein sequence ID" value="CAK0797299.1"/>
    <property type="molecule type" value="Genomic_DNA"/>
</dbReference>
<sequence>MLLNNAQKIRLMEAAMLDTFILPKSHAFTVAMQQEQETFAKRVDEYREKRKTQGDLAPLGPPHPLIFGALLEVASKTAAVGGQSQENINQLKDDFNACEKIEDAEQLARVCRLATTAKEDEVKLIMHLASLGEIRHCLLDGLRQVGARHLRGSAPPGYTEEELQEWAEHLEAQLVRVEIEMSLRICLECG</sequence>
<comment type="caution">
    <text evidence="1">The sequence shown here is derived from an EMBL/GenBank/DDBJ whole genome shotgun (WGS) entry which is preliminary data.</text>
</comment>
<reference evidence="1" key="1">
    <citation type="submission" date="2023-10" db="EMBL/GenBank/DDBJ databases">
        <authorList>
            <person name="Chen Y."/>
            <person name="Shah S."/>
            <person name="Dougan E. K."/>
            <person name="Thang M."/>
            <person name="Chan C."/>
        </authorList>
    </citation>
    <scope>NUCLEOTIDE SEQUENCE [LARGE SCALE GENOMIC DNA]</scope>
</reference>
<protein>
    <submittedName>
        <fullName evidence="1">Uncharacterized protein</fullName>
    </submittedName>
</protein>
<gene>
    <name evidence="1" type="ORF">PCOR1329_LOCUS6433</name>
</gene>
<name>A0ABN9PVK4_9DINO</name>
<evidence type="ECO:0000313" key="1">
    <source>
        <dbReference type="EMBL" id="CAK0797299.1"/>
    </source>
</evidence>
<accession>A0ABN9PVK4</accession>
<organism evidence="1 2">
    <name type="scientific">Prorocentrum cordatum</name>
    <dbReference type="NCBI Taxonomy" id="2364126"/>
    <lineage>
        <taxon>Eukaryota</taxon>
        <taxon>Sar</taxon>
        <taxon>Alveolata</taxon>
        <taxon>Dinophyceae</taxon>
        <taxon>Prorocentrales</taxon>
        <taxon>Prorocentraceae</taxon>
        <taxon>Prorocentrum</taxon>
    </lineage>
</organism>
<dbReference type="Proteomes" id="UP001189429">
    <property type="component" value="Unassembled WGS sequence"/>
</dbReference>